<dbReference type="Gene3D" id="3.40.570.10">
    <property type="entry name" value="Extracellular Endonuclease, subunit A"/>
    <property type="match status" value="1"/>
</dbReference>
<dbReference type="InterPro" id="IPR044929">
    <property type="entry name" value="DNA/RNA_non-sp_Endonuclease_sf"/>
</dbReference>
<organism evidence="1 2">
    <name type="scientific">Ilyodon furcidens</name>
    <name type="common">goldbreast splitfin</name>
    <dbReference type="NCBI Taxonomy" id="33524"/>
    <lineage>
        <taxon>Eukaryota</taxon>
        <taxon>Metazoa</taxon>
        <taxon>Chordata</taxon>
        <taxon>Craniata</taxon>
        <taxon>Vertebrata</taxon>
        <taxon>Euteleostomi</taxon>
        <taxon>Actinopterygii</taxon>
        <taxon>Neopterygii</taxon>
        <taxon>Teleostei</taxon>
        <taxon>Neoteleostei</taxon>
        <taxon>Acanthomorphata</taxon>
        <taxon>Ovalentaria</taxon>
        <taxon>Atherinomorphae</taxon>
        <taxon>Cyprinodontiformes</taxon>
        <taxon>Goodeidae</taxon>
        <taxon>Ilyodon</taxon>
    </lineage>
</organism>
<comment type="caution">
    <text evidence="1">The sequence shown here is derived from an EMBL/GenBank/DDBJ whole genome shotgun (WGS) entry which is preliminary data.</text>
</comment>
<gene>
    <name evidence="1" type="ORF">ILYODFUR_038004</name>
</gene>
<keyword evidence="2" id="KW-1185">Reference proteome</keyword>
<dbReference type="Proteomes" id="UP001482620">
    <property type="component" value="Unassembled WGS sequence"/>
</dbReference>
<dbReference type="SUPFAM" id="SSF54060">
    <property type="entry name" value="His-Me finger endonucleases"/>
    <property type="match status" value="1"/>
</dbReference>
<evidence type="ECO:0000313" key="2">
    <source>
        <dbReference type="Proteomes" id="UP001482620"/>
    </source>
</evidence>
<reference evidence="1 2" key="1">
    <citation type="submission" date="2021-06" db="EMBL/GenBank/DDBJ databases">
        <authorList>
            <person name="Palmer J.M."/>
        </authorList>
    </citation>
    <scope>NUCLEOTIDE SEQUENCE [LARGE SCALE GENOMIC DNA]</scope>
    <source>
        <strain evidence="2">if_2019</strain>
        <tissue evidence="1">Muscle</tissue>
    </source>
</reference>
<name>A0ABV0UBS1_9TELE</name>
<proteinExistence type="predicted"/>
<evidence type="ECO:0000313" key="1">
    <source>
        <dbReference type="EMBL" id="MEQ2242643.1"/>
    </source>
</evidence>
<dbReference type="EMBL" id="JAHRIQ010066857">
    <property type="protein sequence ID" value="MEQ2242643.1"/>
    <property type="molecule type" value="Genomic_DNA"/>
</dbReference>
<accession>A0ABV0UBS1</accession>
<protein>
    <submittedName>
        <fullName evidence="1">Uncharacterized protein</fullName>
    </submittedName>
</protein>
<sequence length="98" mass="11092">MPFWTAYTLPHEEDLTPIPEGSPSASCIRVDPRVSPVHSQSCTAYNQNKYLTYGFLFPPELATSPESRYDSSLITNTVPMYPSFKSKQWLALKCNSEK</sequence>
<dbReference type="InterPro" id="IPR044925">
    <property type="entry name" value="His-Me_finger_sf"/>
</dbReference>